<feature type="domain" description="Type IV methyl-directed restriction enzyme EcoKMcrB subunit DNA-binding" evidence="1">
    <location>
        <begin position="48"/>
        <end position="195"/>
    </location>
</feature>
<dbReference type="EMBL" id="QZEV01000113">
    <property type="protein sequence ID" value="RJK98630.1"/>
    <property type="molecule type" value="Genomic_DNA"/>
</dbReference>
<gene>
    <name evidence="2" type="ORF">D3P06_15725</name>
</gene>
<proteinExistence type="predicted"/>
<organism evidence="2 3">
    <name type="scientific">Paracoccus aestuarii</name>
    <dbReference type="NCBI Taxonomy" id="453842"/>
    <lineage>
        <taxon>Bacteria</taxon>
        <taxon>Pseudomonadati</taxon>
        <taxon>Pseudomonadota</taxon>
        <taxon>Alphaproteobacteria</taxon>
        <taxon>Rhodobacterales</taxon>
        <taxon>Paracoccaceae</taxon>
        <taxon>Paracoccus</taxon>
    </lineage>
</organism>
<sequence>MVHRRAVPPGAEIQALRPRAAVCGLRARGDGGRAAGLTPLGPVLHQAARNYVHARRRPVGGSAFARHFRRDMAQMLRDAVAHRPERLMVRASVGAPGWAAVPWLACFAPHVTRSMRHGLYVAILIDAPAEAVILSLQHGAAEALTRHGPIAGPAMLRAMAEETRARLDRPAPPPLTLAAAGDLARGYEAGSALWRSWRGDMGGFGPALQAMLDDYRALVGGAS</sequence>
<protein>
    <submittedName>
        <fullName evidence="2">DUF3578 domain-containing protein</fullName>
    </submittedName>
</protein>
<evidence type="ECO:0000259" key="1">
    <source>
        <dbReference type="Pfam" id="PF12102"/>
    </source>
</evidence>
<dbReference type="Proteomes" id="UP000285530">
    <property type="component" value="Unassembled WGS sequence"/>
</dbReference>
<reference evidence="2 3" key="1">
    <citation type="submission" date="2018-09" db="EMBL/GenBank/DDBJ databases">
        <title>Paracoccus onubensis nov. sp. a moderate halophilic bacterium isolated from Gruta de las Maravillas (Aracena, Spain).</title>
        <authorList>
            <person name="Jurado V."/>
            <person name="Gutierrez-Patricio S."/>
            <person name="Gonzalez-Pimentel J.L."/>
            <person name="Laiz L."/>
            <person name="Saiz-Jimenez C."/>
        </authorList>
    </citation>
    <scope>NUCLEOTIDE SEQUENCE [LARGE SCALE GENOMIC DNA]</scope>
    <source>
        <strain evidence="2 3">DSM 19484</strain>
    </source>
</reference>
<name>A0A418ZQU1_9RHOB</name>
<dbReference type="Pfam" id="PF12102">
    <property type="entry name" value="MrcB_N"/>
    <property type="match status" value="1"/>
</dbReference>
<evidence type="ECO:0000313" key="3">
    <source>
        <dbReference type="Proteomes" id="UP000285530"/>
    </source>
</evidence>
<dbReference type="OrthoDB" id="9802640at2"/>
<evidence type="ECO:0000313" key="2">
    <source>
        <dbReference type="EMBL" id="RJK98630.1"/>
    </source>
</evidence>
<accession>A0A418ZQU1</accession>
<dbReference type="InterPro" id="IPR021961">
    <property type="entry name" value="McrB_DNA-bd"/>
</dbReference>
<comment type="caution">
    <text evidence="2">The sequence shown here is derived from an EMBL/GenBank/DDBJ whole genome shotgun (WGS) entry which is preliminary data.</text>
</comment>
<keyword evidence="3" id="KW-1185">Reference proteome</keyword>
<dbReference type="Gene3D" id="3.30.920.90">
    <property type="match status" value="1"/>
</dbReference>
<dbReference type="AlphaFoldDB" id="A0A418ZQU1"/>